<evidence type="ECO:0000313" key="2">
    <source>
        <dbReference type="Proteomes" id="UP000286003"/>
    </source>
</evidence>
<accession>A0AB37MGD0</accession>
<dbReference type="AlphaFoldDB" id="A0AB37MGD0"/>
<protein>
    <recommendedName>
        <fullName evidence="3">NVEALA protein</fullName>
    </recommendedName>
</protein>
<dbReference type="Proteomes" id="UP000286003">
    <property type="component" value="Unassembled WGS sequence"/>
</dbReference>
<dbReference type="EMBL" id="QRQM01000001">
    <property type="protein sequence ID" value="RHN10549.1"/>
    <property type="molecule type" value="Genomic_DNA"/>
</dbReference>
<dbReference type="Pfam" id="PF14055">
    <property type="entry name" value="NVEALA"/>
    <property type="match status" value="1"/>
</dbReference>
<reference evidence="1 2" key="1">
    <citation type="submission" date="2018-08" db="EMBL/GenBank/DDBJ databases">
        <title>A genome reference for cultivated species of the human gut microbiota.</title>
        <authorList>
            <person name="Zou Y."/>
            <person name="Xue W."/>
            <person name="Luo G."/>
        </authorList>
    </citation>
    <scope>NUCLEOTIDE SEQUENCE [LARGE SCALE GENOMIC DNA]</scope>
    <source>
        <strain evidence="1 2">AF31-23</strain>
    </source>
</reference>
<proteinExistence type="predicted"/>
<organism evidence="1 2">
    <name type="scientific">Bacteroides intestinalis</name>
    <dbReference type="NCBI Taxonomy" id="329854"/>
    <lineage>
        <taxon>Bacteria</taxon>
        <taxon>Pseudomonadati</taxon>
        <taxon>Bacteroidota</taxon>
        <taxon>Bacteroidia</taxon>
        <taxon>Bacteroidales</taxon>
        <taxon>Bacteroidaceae</taxon>
        <taxon>Bacteroides</taxon>
    </lineage>
</organism>
<sequence>MLDMKRKIIQTIIVVFFVAFAGYKAYSSLSPKAKLSDLVLENIEALAYNENNPGEWPCFYFYYDDLSNNNYVIITGCDDCWSHSATAASGPGTCRW</sequence>
<dbReference type="InterPro" id="IPR025905">
    <property type="entry name" value="NVEALA"/>
</dbReference>
<comment type="caution">
    <text evidence="1">The sequence shown here is derived from an EMBL/GenBank/DDBJ whole genome shotgun (WGS) entry which is preliminary data.</text>
</comment>
<evidence type="ECO:0008006" key="3">
    <source>
        <dbReference type="Google" id="ProtNLM"/>
    </source>
</evidence>
<evidence type="ECO:0000313" key="1">
    <source>
        <dbReference type="EMBL" id="RHN10549.1"/>
    </source>
</evidence>
<gene>
    <name evidence="1" type="ORF">DWZ32_00570</name>
</gene>
<name>A0AB37MGD0_9BACE</name>